<proteinExistence type="predicted"/>
<sequence>MKFNEGVCWDLIFLTSFLPAANLKNLLNNNSIKNAYSLTKSS</sequence>
<accession>A0A0M3HGP6</accession>
<reference evidence="2" key="1">
    <citation type="submission" date="2017-02" db="UniProtKB">
        <authorList>
            <consortium name="WormBaseParasite"/>
        </authorList>
    </citation>
    <scope>IDENTIFICATION</scope>
</reference>
<name>A0A0M3HGP6_ASCLU</name>
<evidence type="ECO:0000313" key="2">
    <source>
        <dbReference type="WBParaSite" id="ALUE_0000069101-mRNA-1"/>
    </source>
</evidence>
<dbReference type="Proteomes" id="UP000036681">
    <property type="component" value="Unplaced"/>
</dbReference>
<evidence type="ECO:0000313" key="1">
    <source>
        <dbReference type="Proteomes" id="UP000036681"/>
    </source>
</evidence>
<dbReference type="WBParaSite" id="ALUE_0000069101-mRNA-1">
    <property type="protein sequence ID" value="ALUE_0000069101-mRNA-1"/>
    <property type="gene ID" value="ALUE_0000069101"/>
</dbReference>
<keyword evidence="1" id="KW-1185">Reference proteome</keyword>
<protein>
    <submittedName>
        <fullName evidence="2">Uncharacterized protein</fullName>
    </submittedName>
</protein>
<organism evidence="1 2">
    <name type="scientific">Ascaris lumbricoides</name>
    <name type="common">Giant roundworm</name>
    <dbReference type="NCBI Taxonomy" id="6252"/>
    <lineage>
        <taxon>Eukaryota</taxon>
        <taxon>Metazoa</taxon>
        <taxon>Ecdysozoa</taxon>
        <taxon>Nematoda</taxon>
        <taxon>Chromadorea</taxon>
        <taxon>Rhabditida</taxon>
        <taxon>Spirurina</taxon>
        <taxon>Ascaridomorpha</taxon>
        <taxon>Ascaridoidea</taxon>
        <taxon>Ascarididae</taxon>
        <taxon>Ascaris</taxon>
    </lineage>
</organism>
<dbReference type="AlphaFoldDB" id="A0A0M3HGP6"/>